<dbReference type="Proteomes" id="UP001285354">
    <property type="component" value="Unassembled WGS sequence"/>
</dbReference>
<accession>A0AAD9T126</accession>
<name>A0AAD9T126_9HELO</name>
<proteinExistence type="predicted"/>
<feature type="region of interest" description="Disordered" evidence="1">
    <location>
        <begin position="17"/>
        <end position="61"/>
    </location>
</feature>
<comment type="caution">
    <text evidence="2">The sequence shown here is derived from an EMBL/GenBank/DDBJ whole genome shotgun (WGS) entry which is preliminary data.</text>
</comment>
<keyword evidence="3" id="KW-1185">Reference proteome</keyword>
<evidence type="ECO:0000313" key="2">
    <source>
        <dbReference type="EMBL" id="KAK2627400.1"/>
    </source>
</evidence>
<feature type="compositionally biased region" description="Basic and acidic residues" evidence="1">
    <location>
        <begin position="37"/>
        <end position="61"/>
    </location>
</feature>
<evidence type="ECO:0000256" key="1">
    <source>
        <dbReference type="SAM" id="MobiDB-lite"/>
    </source>
</evidence>
<evidence type="ECO:0000313" key="3">
    <source>
        <dbReference type="Proteomes" id="UP001285354"/>
    </source>
</evidence>
<sequence>MSSANDQARKDVNKAIASIGSAGIGQLVDTATSSKRKREENRAAIARREKEVADKEKQTKK</sequence>
<dbReference type="AlphaFoldDB" id="A0AAD9T126"/>
<organism evidence="2 3">
    <name type="scientific">Diplocarpon rosae</name>
    <dbReference type="NCBI Taxonomy" id="946125"/>
    <lineage>
        <taxon>Eukaryota</taxon>
        <taxon>Fungi</taxon>
        <taxon>Dikarya</taxon>
        <taxon>Ascomycota</taxon>
        <taxon>Pezizomycotina</taxon>
        <taxon>Leotiomycetes</taxon>
        <taxon>Helotiales</taxon>
        <taxon>Drepanopezizaceae</taxon>
        <taxon>Diplocarpon</taxon>
    </lineage>
</organism>
<protein>
    <submittedName>
        <fullName evidence="2">Uncharacterized protein</fullName>
    </submittedName>
</protein>
<gene>
    <name evidence="2" type="ORF">QTJ16_003366</name>
</gene>
<dbReference type="EMBL" id="JAUBYV010000004">
    <property type="protein sequence ID" value="KAK2627400.1"/>
    <property type="molecule type" value="Genomic_DNA"/>
</dbReference>
<reference evidence="2" key="1">
    <citation type="submission" date="2023-06" db="EMBL/GenBank/DDBJ databases">
        <title>Draft genome of Marssonina rosae.</title>
        <authorList>
            <person name="Cheng Q."/>
        </authorList>
    </citation>
    <scope>NUCLEOTIDE SEQUENCE</scope>
    <source>
        <strain evidence="2">R4</strain>
    </source>
</reference>